<evidence type="ECO:0000313" key="2">
    <source>
        <dbReference type="Proteomes" id="UP000478064"/>
    </source>
</evidence>
<evidence type="ECO:0000313" key="1">
    <source>
        <dbReference type="EMBL" id="MQU08765.1"/>
    </source>
</evidence>
<dbReference type="NCBIfam" id="TIGR03696">
    <property type="entry name" value="Rhs_assc_core"/>
    <property type="match status" value="1"/>
</dbReference>
<name>A0A6L5I2A8_9PSED</name>
<dbReference type="AlphaFoldDB" id="A0A6L5I2A8"/>
<dbReference type="Proteomes" id="UP000478064">
    <property type="component" value="Unassembled WGS sequence"/>
</dbReference>
<proteinExistence type="predicted"/>
<gene>
    <name evidence="1" type="ORF">GHO27_24220</name>
</gene>
<protein>
    <submittedName>
        <fullName evidence="1">RHS repeat-associated core domain-containing protein</fullName>
    </submittedName>
</protein>
<dbReference type="RefSeq" id="WP_153375614.1">
    <property type="nucleotide sequence ID" value="NZ_WIVU01000074.1"/>
</dbReference>
<dbReference type="InterPro" id="IPR022385">
    <property type="entry name" value="Rhs_assc_core"/>
</dbReference>
<sequence length="364" mass="40955">MKKTVLCSYHYDPMNRLTGTTPALQSGSLRFYCQSRIATEIQGSTQHSIMQHGDQLLAQQTHQADQHISTLLATDLQRSVLQTTNGAEQQTIAYTPFGHHANENTNTHLLGFNGERADPVTGHYLLGNGYRAFNPVLMRFNSPDSWSPFGEAGINAYAYCMNNPLLTKDPSGHIFQFIQKLASNFSNYNPRIHMQNYVPDSINVRAAGDGFLMLKIKPDVSVSAAYKARDAMIEHRKLFSPQAAKNAIYLNDLKNPYSQKLDLQYLSADVIKSNNISTDSLPNPLKNFVANTTPYRPRYELITKMKNGNYDPYTQKTGAINLYKATYGPETIDYLESLSARGHALRMESLKNYNSILDAHFIRN</sequence>
<comment type="caution">
    <text evidence="1">The sequence shown here is derived from an EMBL/GenBank/DDBJ whole genome shotgun (WGS) entry which is preliminary data.</text>
</comment>
<accession>A0A6L5I2A8</accession>
<dbReference type="Gene3D" id="2.180.10.10">
    <property type="entry name" value="RHS repeat-associated core"/>
    <property type="match status" value="1"/>
</dbReference>
<organism evidence="1 2">
    <name type="scientific">Pseudomonas helleri</name>
    <dbReference type="NCBI Taxonomy" id="1608996"/>
    <lineage>
        <taxon>Bacteria</taxon>
        <taxon>Pseudomonadati</taxon>
        <taxon>Pseudomonadota</taxon>
        <taxon>Gammaproteobacteria</taxon>
        <taxon>Pseudomonadales</taxon>
        <taxon>Pseudomonadaceae</taxon>
        <taxon>Pseudomonas</taxon>
    </lineage>
</organism>
<reference evidence="1 2" key="1">
    <citation type="submission" date="2019-10" db="EMBL/GenBank/DDBJ databases">
        <title>Evaluation of single-gene subtyping targets for Pseudomonas.</title>
        <authorList>
            <person name="Reichler S.J."/>
            <person name="Orsi R.H."/>
            <person name="Wiedmann M."/>
            <person name="Martin N.H."/>
            <person name="Murphy S.I."/>
        </authorList>
    </citation>
    <scope>NUCLEOTIDE SEQUENCE [LARGE SCALE GENOMIC DNA]</scope>
    <source>
        <strain evidence="1 2">FSL R10-1637</strain>
    </source>
</reference>
<dbReference type="EMBL" id="WIVU01000074">
    <property type="protein sequence ID" value="MQU08765.1"/>
    <property type="molecule type" value="Genomic_DNA"/>
</dbReference>